<dbReference type="RefSeq" id="WP_359273050.1">
    <property type="nucleotide sequence ID" value="NZ_JBEZNA010000034.1"/>
</dbReference>
<sequence length="140" mass="15137">MTDQPTTADLLNDLGALHTRTRVSPLPQNPEVFGWQAQAGALAAGFARALHALHQVAPEQAQQLAVWWEGPFGEGPDSYRHTMWLERHVGGGDRAVTDRWVAEGRAAAEAANRTAEQSHSCGNCEGVDPQSCLTNPERVS</sequence>
<proteinExistence type="predicted"/>
<comment type="caution">
    <text evidence="2">The sequence shown here is derived from an EMBL/GenBank/DDBJ whole genome shotgun (WGS) entry which is preliminary data.</text>
</comment>
<reference evidence="2 3" key="1">
    <citation type="submission" date="2024-06" db="EMBL/GenBank/DDBJ databases">
        <title>The Natural Products Discovery Center: Release of the First 8490 Sequenced Strains for Exploring Actinobacteria Biosynthetic Diversity.</title>
        <authorList>
            <person name="Kalkreuter E."/>
            <person name="Kautsar S.A."/>
            <person name="Yang D."/>
            <person name="Bader C.D."/>
            <person name="Teijaro C.N."/>
            <person name="Fluegel L."/>
            <person name="Davis C.M."/>
            <person name="Simpson J.R."/>
            <person name="Lauterbach L."/>
            <person name="Steele A.D."/>
            <person name="Gui C."/>
            <person name="Meng S."/>
            <person name="Li G."/>
            <person name="Viehrig K."/>
            <person name="Ye F."/>
            <person name="Su P."/>
            <person name="Kiefer A.F."/>
            <person name="Nichols A."/>
            <person name="Cepeda A.J."/>
            <person name="Yan W."/>
            <person name="Fan B."/>
            <person name="Jiang Y."/>
            <person name="Adhikari A."/>
            <person name="Zheng C.-J."/>
            <person name="Schuster L."/>
            <person name="Cowan T.M."/>
            <person name="Smanski M.J."/>
            <person name="Chevrette M.G."/>
            <person name="De Carvalho L.P.S."/>
            <person name="Shen B."/>
        </authorList>
    </citation>
    <scope>NUCLEOTIDE SEQUENCE [LARGE SCALE GENOMIC DNA]</scope>
    <source>
        <strain evidence="2 3">NPDC048117</strain>
    </source>
</reference>
<evidence type="ECO:0000256" key="1">
    <source>
        <dbReference type="SAM" id="MobiDB-lite"/>
    </source>
</evidence>
<evidence type="ECO:0000313" key="2">
    <source>
        <dbReference type="EMBL" id="MEU9578757.1"/>
    </source>
</evidence>
<organism evidence="2 3">
    <name type="scientific">Streptomyces chilikensis</name>
    <dbReference type="NCBI Taxonomy" id="1194079"/>
    <lineage>
        <taxon>Bacteria</taxon>
        <taxon>Bacillati</taxon>
        <taxon>Actinomycetota</taxon>
        <taxon>Actinomycetes</taxon>
        <taxon>Kitasatosporales</taxon>
        <taxon>Streptomycetaceae</taxon>
        <taxon>Streptomyces</taxon>
    </lineage>
</organism>
<protein>
    <submittedName>
        <fullName evidence="2">Uncharacterized protein</fullName>
    </submittedName>
</protein>
<dbReference type="EMBL" id="JBEZNA010000034">
    <property type="protein sequence ID" value="MEU9578757.1"/>
    <property type="molecule type" value="Genomic_DNA"/>
</dbReference>
<evidence type="ECO:0000313" key="3">
    <source>
        <dbReference type="Proteomes" id="UP001551584"/>
    </source>
</evidence>
<accession>A0ABV3ERC7</accession>
<name>A0ABV3ERC7_9ACTN</name>
<keyword evidence="3" id="KW-1185">Reference proteome</keyword>
<gene>
    <name evidence="2" type="ORF">AB0D95_16095</name>
</gene>
<feature type="region of interest" description="Disordered" evidence="1">
    <location>
        <begin position="117"/>
        <end position="140"/>
    </location>
</feature>
<dbReference type="Proteomes" id="UP001551584">
    <property type="component" value="Unassembled WGS sequence"/>
</dbReference>